<evidence type="ECO:0000259" key="8">
    <source>
        <dbReference type="PROSITE" id="PS50132"/>
    </source>
</evidence>
<feature type="transmembrane region" description="Helical" evidence="7">
    <location>
        <begin position="1544"/>
        <end position="1564"/>
    </location>
</feature>
<dbReference type="VEuPathDB" id="AmoebaDB:NF0124070"/>
<keyword evidence="5 7" id="KW-0472">Membrane</keyword>
<reference evidence="9 10" key="1">
    <citation type="journal article" date="2019" name="Sci. Rep.">
        <title>Nanopore sequencing improves the draft genome of the human pathogenic amoeba Naegleria fowleri.</title>
        <authorList>
            <person name="Liechti N."/>
            <person name="Schurch N."/>
            <person name="Bruggmann R."/>
            <person name="Wittwer M."/>
        </authorList>
    </citation>
    <scope>NUCLEOTIDE SEQUENCE [LARGE SCALE GENOMIC DNA]</scope>
    <source>
        <strain evidence="9 10">ATCC 30894</strain>
    </source>
</reference>
<feature type="transmembrane region" description="Helical" evidence="7">
    <location>
        <begin position="1895"/>
        <end position="1925"/>
    </location>
</feature>
<feature type="transmembrane region" description="Helical" evidence="7">
    <location>
        <begin position="1576"/>
        <end position="1598"/>
    </location>
</feature>
<keyword evidence="2 7" id="KW-0812">Transmembrane</keyword>
<dbReference type="RefSeq" id="XP_044559020.1">
    <property type="nucleotide sequence ID" value="XM_044710604.1"/>
</dbReference>
<dbReference type="SMART" id="SM00303">
    <property type="entry name" value="GPS"/>
    <property type="match status" value="1"/>
</dbReference>
<proteinExistence type="predicted"/>
<evidence type="ECO:0000256" key="7">
    <source>
        <dbReference type="SAM" id="Phobius"/>
    </source>
</evidence>
<dbReference type="PROSITE" id="PS00022">
    <property type="entry name" value="EGF_1"/>
    <property type="match status" value="1"/>
</dbReference>
<dbReference type="SMART" id="SM00181">
    <property type="entry name" value="EGF"/>
    <property type="match status" value="2"/>
</dbReference>
<dbReference type="InterPro" id="IPR036305">
    <property type="entry name" value="RGS_sf"/>
</dbReference>
<dbReference type="VEuPathDB" id="AmoebaDB:NF0124090"/>
<dbReference type="Pfam" id="PF01825">
    <property type="entry name" value="GPS"/>
    <property type="match status" value="1"/>
</dbReference>
<feature type="transmembrane region" description="Helical" evidence="7">
    <location>
        <begin position="1727"/>
        <end position="1747"/>
    </location>
</feature>
<keyword evidence="3" id="KW-0732">Signal</keyword>
<dbReference type="PROSITE" id="PS50132">
    <property type="entry name" value="RGS"/>
    <property type="match status" value="1"/>
</dbReference>
<dbReference type="EMBL" id="VFQX01000053">
    <property type="protein sequence ID" value="KAF0974307.1"/>
    <property type="molecule type" value="Genomic_DNA"/>
</dbReference>
<dbReference type="VEuPathDB" id="AmoebaDB:NfTy_076210"/>
<evidence type="ECO:0000256" key="2">
    <source>
        <dbReference type="ARBA" id="ARBA00022692"/>
    </source>
</evidence>
<keyword evidence="4 7" id="KW-1133">Transmembrane helix</keyword>
<dbReference type="OrthoDB" id="10040049at2759"/>
<dbReference type="InterPro" id="IPR000203">
    <property type="entry name" value="GPS"/>
</dbReference>
<dbReference type="PANTHER" id="PTHR14949">
    <property type="entry name" value="EGF-LIKE-DOMAIN, MULTIPLE 7, 8"/>
    <property type="match status" value="1"/>
</dbReference>
<dbReference type="InterPro" id="IPR044926">
    <property type="entry name" value="RGS_subdomain_2"/>
</dbReference>
<organism evidence="9 10">
    <name type="scientific">Naegleria fowleri</name>
    <name type="common">Brain eating amoeba</name>
    <dbReference type="NCBI Taxonomy" id="5763"/>
    <lineage>
        <taxon>Eukaryota</taxon>
        <taxon>Discoba</taxon>
        <taxon>Heterolobosea</taxon>
        <taxon>Tetramitia</taxon>
        <taxon>Eutetramitia</taxon>
        <taxon>Vahlkampfiidae</taxon>
        <taxon>Naegleria</taxon>
    </lineage>
</organism>
<dbReference type="VEuPathDB" id="AmoebaDB:NF0124100"/>
<accession>A0A6A5BAT7</accession>
<comment type="caution">
    <text evidence="9">The sequence shown here is derived from an EMBL/GenBank/DDBJ whole genome shotgun (WGS) entry which is preliminary data.</text>
</comment>
<dbReference type="VEuPathDB" id="AmoebaDB:FDP41_006917"/>
<dbReference type="SUPFAM" id="SSF48097">
    <property type="entry name" value="Regulator of G-protein signaling, RGS"/>
    <property type="match status" value="1"/>
</dbReference>
<dbReference type="VEuPathDB" id="AmoebaDB:NF0124080"/>
<evidence type="ECO:0000313" key="10">
    <source>
        <dbReference type="Proteomes" id="UP000444721"/>
    </source>
</evidence>
<dbReference type="Pfam" id="PF00615">
    <property type="entry name" value="RGS"/>
    <property type="match status" value="1"/>
</dbReference>
<dbReference type="PANTHER" id="PTHR14949:SF56">
    <property type="entry name" value="EGF-LIKE-DOMAIN, MULTIPLE 7"/>
    <property type="match status" value="1"/>
</dbReference>
<evidence type="ECO:0000256" key="3">
    <source>
        <dbReference type="ARBA" id="ARBA00022729"/>
    </source>
</evidence>
<dbReference type="Gene3D" id="2.10.25.10">
    <property type="entry name" value="Laminin"/>
    <property type="match status" value="2"/>
</dbReference>
<gene>
    <name evidence="9" type="ORF">FDP41_006917</name>
</gene>
<comment type="subcellular location">
    <subcellularLocation>
        <location evidence="1">Membrane</location>
    </subcellularLocation>
</comment>
<dbReference type="Pfam" id="PF07974">
    <property type="entry name" value="EGF_2"/>
    <property type="match status" value="1"/>
</dbReference>
<dbReference type="VEuPathDB" id="AmoebaDB:NF0124110"/>
<dbReference type="InterPro" id="IPR050969">
    <property type="entry name" value="Dev_Signal_Modulators"/>
</dbReference>
<dbReference type="SUPFAM" id="SSF117281">
    <property type="entry name" value="Kelch motif"/>
    <property type="match status" value="1"/>
</dbReference>
<evidence type="ECO:0000256" key="6">
    <source>
        <dbReference type="ARBA" id="ARBA00023157"/>
    </source>
</evidence>
<dbReference type="InterPro" id="IPR000742">
    <property type="entry name" value="EGF"/>
</dbReference>
<evidence type="ECO:0000256" key="4">
    <source>
        <dbReference type="ARBA" id="ARBA00022989"/>
    </source>
</evidence>
<evidence type="ECO:0000256" key="5">
    <source>
        <dbReference type="ARBA" id="ARBA00023136"/>
    </source>
</evidence>
<dbReference type="GO" id="GO:0016020">
    <property type="term" value="C:membrane"/>
    <property type="evidence" value="ECO:0007669"/>
    <property type="project" value="UniProtKB-SubCell"/>
</dbReference>
<keyword evidence="6" id="KW-1015">Disulfide bond</keyword>
<dbReference type="VEuPathDB" id="AmoebaDB:NF0124120"/>
<dbReference type="InterPro" id="IPR016137">
    <property type="entry name" value="RGS"/>
</dbReference>
<dbReference type="InterPro" id="IPR013111">
    <property type="entry name" value="EGF_extracell"/>
</dbReference>
<feature type="transmembrane region" description="Helical" evidence="7">
    <location>
        <begin position="1618"/>
        <end position="1645"/>
    </location>
</feature>
<evidence type="ECO:0000313" key="9">
    <source>
        <dbReference type="EMBL" id="KAF0974307.1"/>
    </source>
</evidence>
<dbReference type="InterPro" id="IPR015915">
    <property type="entry name" value="Kelch-typ_b-propeller"/>
</dbReference>
<dbReference type="GeneID" id="68114135"/>
<feature type="transmembrane region" description="Helical" evidence="7">
    <location>
        <begin position="1841"/>
        <end position="1862"/>
    </location>
</feature>
<evidence type="ECO:0000256" key="1">
    <source>
        <dbReference type="ARBA" id="ARBA00004370"/>
    </source>
</evidence>
<keyword evidence="10" id="KW-1185">Reference proteome</keyword>
<feature type="transmembrane region" description="Helical" evidence="7">
    <location>
        <begin position="1685"/>
        <end position="1707"/>
    </location>
</feature>
<name>A0A6A5BAT7_NAEFO</name>
<feature type="domain" description="RGS" evidence="8">
    <location>
        <begin position="1970"/>
        <end position="2003"/>
    </location>
</feature>
<sequence length="2127" mass="236209">MVVAQVPSLTLLSTNLSDTTTGSALYYDSNSQLLYSFGGVEMNRGSNGNLVLTTHDTIQMASVTKSSTNQNSNGGFVGSVLGLSGNSISIVANLPYPTSHYAFHVLKNVTTDSKSSSTLPSYAYIFGGYKSKAIQRASLDSLTQFTKVGELPVEISFAASIRTETSLYLVGGLADDRSSGRSSIYSASISSPVNWKLLTSTFPVAIVSPVVLTYKRTVYIIGGCNSLSCSTKYSTTYVSSFDNLTQWSLSSNTLPCSVSFASTFMTSDFAYMIEGSSDLARILRAPLSDLTSWTLITLEFLNKAISRAFITIGSSVVISGGSYIGSFDSYSSKNIVTVSDTTVVANCFGVLASNTSCSGRGQCISTDNCQCINSTYYGDNCQYTKSTQVTPVWNATSNSSNVSPSWNATLPSMNDQSQNSSSVLTSSNTTTNAMNNLASNLTNALNKTNVDNSSSAISPGLNNPPNLTDIGGSLLSNTSKPILETNVNNTTSWNATLNPSISMNATILPMITNETSSNNASIANTTGWVVMNKTMLVNSSVLDANLNDTKITLNVTLKINNTNDALNATTIRNSSISNQLLENSNLTIGGNLSLVNVTNSNQTISTETNTTLIRNNGTSFTCLGVPSNSLLVCSGRGKCIARDTCQCNSSYFGIDCSKYSCFGFLYNDTEKACGGSNRGWCVAPDTCQCVNNYTGLTCQDLVKPQTWSCFGIDSKNSSVCSNGQGQCIANDTCQCFPTYQGSQCEISSKTFSVSLDARYYSVNIDQQSMLNLKVQLITPWISKNETSIDRYQLTCSNCSRLFPSPQFFKDSPSEISLDVSLLSPFASYEFSLTAIKSNTTEQSQPFVFYIDVTSTKLKTKDASPLMIDSLVMTGLPPAFIYNATDTTLLISISQLTFNLPFPKFLQDGNCSFSCPFQSRVELRLVKEIANSIKDSNLMDAKVLYTWEKTSQYSLLSDLSLQLSPFISIQQLISIPWSELIYPSLNNRIEIEFSFPTFKNASRILSIPIIEMPSPPSDYLTMTSVSPSSGMAILDQFLVQTSEWISNSALSPLTYAFGFYHMFLNERIRVTDYQEKPSTSLPLPYLFKSITTTNSSGSSSFSPISTQKRIEIVLFVKDVMGHEQSQKIGLVNILPLNQSMATNLKSISLNSMQQTVLAYDQSFLQVANNNTNLVIDVISNVDVKDAKSSLNVLNSVTSETKLMDDGQVLSTVSSQVNNILNTLLNNYEQERNNYGFVVNKVSDQVTKTALNVVSNILASSVTPSWTTIPGSSLSKEQLESPPIDSLVTSLSKLMLQTVVPTVLDNSFSSVLPTLQYSSAMLNTTVASFVVKTKTNRKVSRELKNESSDLALLQTENTQVTLNLYELVEKYSGYNTTLGLSLVSFAKNPKMDNFTKSHSAGALVHEFKYHQDNKIVQLSDLKTPISLQFQIPLENRMMLSEIRNMSTMNLTRNNFTSIIETKEETFLRCMYWDEKNNEWSDFGCVLASYENGTGVATCQCNHTTKFSTFIEFRTRNWTTIMQHNETNASLLGSFIHYELYVQYMEIAFGFIFASLSILVLLLLVIYRKHQPVSSRLIAPYLGMTALLIESILVSILQRALSLSSGTSNDPSQDNSRNDSNIIVALVENISLIVVNTLNLTAILSYFIQVVRFQFMKALSHKMLLNSKRNVKSMLRHIRWLRFLTSRWLFILIIAFSVIGNLVFWTLWVILRRLDIISSQVFTTVTSLSYMFIILGYSVFICFVIVIDFIRTCQQSTISFQNPSTQVENNVSTPQHDTLTKSISFKRTVSLSRVKSESTIQSHQTHVTSACPLKNTELSVQQRSFLRKLFHLDTPLYFRAEMMLYLVCFLFMMVQLGIGFASQFYENHLFKVFTSDGGSLDSEEEFKMHNNVMVMSLLILKIFSLLSEICYTICYIAIFGGFSLFVLFKYKLKSSKMSHSSTNKQHMNTTSTTIGDFATSKTNTEEYLFEESEVLSLIRDDLGFRLFEEFSEREFSLENLYFYLELYSNQNIILGQEIHELPSFLEQLNVNYIASTAPYEVNLPSQAKQMFYDLKEFVERLKMNTLIWNEMNNSTPSSTLNSDDVLQVDSLREQDTKDQPISDQVKELREQLIVCFDRLVNEVFVNLGKF</sequence>
<dbReference type="Gene3D" id="1.10.167.10">
    <property type="entry name" value="Regulator of G-protein Signalling 4, domain 2"/>
    <property type="match status" value="1"/>
</dbReference>
<dbReference type="Proteomes" id="UP000444721">
    <property type="component" value="Unassembled WGS sequence"/>
</dbReference>
<protein>
    <recommendedName>
        <fullName evidence="8">RGS domain-containing protein</fullName>
    </recommendedName>
</protein>